<dbReference type="AlphaFoldDB" id="A0AA89BI36"/>
<dbReference type="GO" id="GO:0000209">
    <property type="term" value="P:protein polyubiquitination"/>
    <property type="evidence" value="ECO:0007669"/>
    <property type="project" value="TreeGrafter"/>
</dbReference>
<evidence type="ECO:0000256" key="2">
    <source>
        <dbReference type="ARBA" id="ARBA00022737"/>
    </source>
</evidence>
<feature type="domain" description="B box-type" evidence="8">
    <location>
        <begin position="111"/>
        <end position="161"/>
    </location>
</feature>
<dbReference type="PANTHER" id="PTHR24104">
    <property type="entry name" value="E3 UBIQUITIN-PROTEIN LIGASE NHLRC1-RELATED"/>
    <property type="match status" value="1"/>
</dbReference>
<keyword evidence="4" id="KW-0862">Zinc</keyword>
<feature type="domain" description="RING-type" evidence="7">
    <location>
        <begin position="18"/>
        <end position="81"/>
    </location>
</feature>
<dbReference type="InterPro" id="IPR001258">
    <property type="entry name" value="NHL_repeat"/>
</dbReference>
<dbReference type="SUPFAM" id="SSF101898">
    <property type="entry name" value="NHL repeat"/>
    <property type="match status" value="1"/>
</dbReference>
<evidence type="ECO:0000256" key="4">
    <source>
        <dbReference type="ARBA" id="ARBA00022833"/>
    </source>
</evidence>
<dbReference type="Pfam" id="PF01436">
    <property type="entry name" value="NHL"/>
    <property type="match status" value="1"/>
</dbReference>
<protein>
    <submittedName>
        <fullName evidence="9">Uncharacterized protein</fullName>
    </submittedName>
</protein>
<dbReference type="Gene3D" id="2.120.10.30">
    <property type="entry name" value="TolB, C-terminal domain"/>
    <property type="match status" value="1"/>
</dbReference>
<dbReference type="EMBL" id="VSWD01000014">
    <property type="protein sequence ID" value="KAK3083191.1"/>
    <property type="molecule type" value="Genomic_DNA"/>
</dbReference>
<dbReference type="PANTHER" id="PTHR24104:SF57">
    <property type="entry name" value="BEE-MILK PROTEIN"/>
    <property type="match status" value="1"/>
</dbReference>
<evidence type="ECO:0000256" key="3">
    <source>
        <dbReference type="ARBA" id="ARBA00022771"/>
    </source>
</evidence>
<dbReference type="InterPro" id="IPR013083">
    <property type="entry name" value="Znf_RING/FYVE/PHD"/>
</dbReference>
<evidence type="ECO:0000256" key="1">
    <source>
        <dbReference type="ARBA" id="ARBA00022723"/>
    </source>
</evidence>
<dbReference type="PROSITE" id="PS50089">
    <property type="entry name" value="ZF_RING_2"/>
    <property type="match status" value="1"/>
</dbReference>
<dbReference type="PROSITE" id="PS50119">
    <property type="entry name" value="ZF_BBOX"/>
    <property type="match status" value="1"/>
</dbReference>
<sequence>METSETMGELVESNFLLCAICSAHYIVPSILPCLHAFCLKCIENLPKEVTIHQSKENNSVENSSPDANDESSMEIIDCPVCCSAVGIPGKGRFPEDPFLSHMCEMYSLKHNEERSCDYCRFDKKSVDAVSLCLQCRDDMCEDCTEAHRKTKITREHKVVPYKQIKSGLFDTDIRQNQHTKCPEHDVTVTSFCENCEKVTCPNCNCHKTSPLDGALPKYHKQLQGLQDSIDQRLPNIEKYVEFMNGYDESLEETRQKMMSNIENQANTLHTVIDATKNRMQSTINEKCQAERKLVRSKVANLETATKSLKNNASYIRRLIKHGKAGEVLSLHREITSRLSQLVRMQLDGIDSKLQLSFTPGNSSDENAAILFGKLKVDSVPLGKAESTLANATSPGLRLSSVLPNVRSKVEPICAFDAEGQRDEKDVWPTGIAISKSGDIVIADRDNRKVKIFNENGRMKTEFTGKGDNKIGTPFDVAVLHNGNIAITDYEQEDVKVFSRIGDHVFSIRGYFKHPRGITVNEKGEIIVVDCRLLQISFHDPKNGNLIRKIDAKNEAGKKVLVDPYYVTTTHENNVIVTDTAAPNIKVFSPSGKYLAEYGDYGTKDDQILQPYGVCVDEYGYIFIADNHNHRVHLLKPDGKLSKFLLTKNDSLWHPMGVAITKNGYFIVTEALGKVRIFKYI</sequence>
<dbReference type="Proteomes" id="UP001186944">
    <property type="component" value="Unassembled WGS sequence"/>
</dbReference>
<dbReference type="InterPro" id="IPR011042">
    <property type="entry name" value="6-blade_b-propeller_TolB-like"/>
</dbReference>
<evidence type="ECO:0000256" key="6">
    <source>
        <dbReference type="PROSITE-ProRule" id="PRU00504"/>
    </source>
</evidence>
<feature type="repeat" description="NHL" evidence="6">
    <location>
        <begin position="427"/>
        <end position="455"/>
    </location>
</feature>
<dbReference type="GO" id="GO:0008270">
    <property type="term" value="F:zinc ion binding"/>
    <property type="evidence" value="ECO:0007669"/>
    <property type="project" value="UniProtKB-KW"/>
</dbReference>
<proteinExistence type="predicted"/>
<dbReference type="GO" id="GO:0061630">
    <property type="term" value="F:ubiquitin protein ligase activity"/>
    <property type="evidence" value="ECO:0007669"/>
    <property type="project" value="TreeGrafter"/>
</dbReference>
<dbReference type="SUPFAM" id="SSF57850">
    <property type="entry name" value="RING/U-box"/>
    <property type="match status" value="1"/>
</dbReference>
<feature type="repeat" description="NHL" evidence="6">
    <location>
        <begin position="600"/>
        <end position="637"/>
    </location>
</feature>
<reference evidence="9" key="1">
    <citation type="submission" date="2019-08" db="EMBL/GenBank/DDBJ databases">
        <title>The improved chromosome-level genome for the pearl oyster Pinctada fucata martensii using PacBio sequencing and Hi-C.</title>
        <authorList>
            <person name="Zheng Z."/>
        </authorList>
    </citation>
    <scope>NUCLEOTIDE SEQUENCE</scope>
    <source>
        <strain evidence="9">ZZ-2019</strain>
        <tissue evidence="9">Adductor muscle</tissue>
    </source>
</reference>
<evidence type="ECO:0000259" key="7">
    <source>
        <dbReference type="PROSITE" id="PS50089"/>
    </source>
</evidence>
<dbReference type="PROSITE" id="PS51125">
    <property type="entry name" value="NHL"/>
    <property type="match status" value="2"/>
</dbReference>
<dbReference type="Gene3D" id="3.30.160.60">
    <property type="entry name" value="Classic Zinc Finger"/>
    <property type="match status" value="1"/>
</dbReference>
<gene>
    <name evidence="9" type="ORF">FSP39_016385</name>
</gene>
<organism evidence="9 10">
    <name type="scientific">Pinctada imbricata</name>
    <name type="common">Atlantic pearl-oyster</name>
    <name type="synonym">Pinctada martensii</name>
    <dbReference type="NCBI Taxonomy" id="66713"/>
    <lineage>
        <taxon>Eukaryota</taxon>
        <taxon>Metazoa</taxon>
        <taxon>Spiralia</taxon>
        <taxon>Lophotrochozoa</taxon>
        <taxon>Mollusca</taxon>
        <taxon>Bivalvia</taxon>
        <taxon>Autobranchia</taxon>
        <taxon>Pteriomorphia</taxon>
        <taxon>Pterioida</taxon>
        <taxon>Pterioidea</taxon>
        <taxon>Pteriidae</taxon>
        <taxon>Pinctada</taxon>
    </lineage>
</organism>
<accession>A0AA89BI36</accession>
<evidence type="ECO:0000256" key="5">
    <source>
        <dbReference type="PROSITE-ProRule" id="PRU00024"/>
    </source>
</evidence>
<dbReference type="InterPro" id="IPR018957">
    <property type="entry name" value="Znf_C3HC4_RING-type"/>
</dbReference>
<dbReference type="CDD" id="cd05819">
    <property type="entry name" value="NHL"/>
    <property type="match status" value="1"/>
</dbReference>
<evidence type="ECO:0000313" key="9">
    <source>
        <dbReference type="EMBL" id="KAK3083191.1"/>
    </source>
</evidence>
<dbReference type="SMART" id="SM00184">
    <property type="entry name" value="RING"/>
    <property type="match status" value="1"/>
</dbReference>
<dbReference type="InterPro" id="IPR000315">
    <property type="entry name" value="Znf_B-box"/>
</dbReference>
<keyword evidence="10" id="KW-1185">Reference proteome</keyword>
<dbReference type="Pfam" id="PF00097">
    <property type="entry name" value="zf-C3HC4"/>
    <property type="match status" value="1"/>
</dbReference>
<evidence type="ECO:0000313" key="10">
    <source>
        <dbReference type="Proteomes" id="UP001186944"/>
    </source>
</evidence>
<keyword evidence="2" id="KW-0677">Repeat</keyword>
<name>A0AA89BI36_PINIB</name>
<dbReference type="InterPro" id="IPR017907">
    <property type="entry name" value="Znf_RING_CS"/>
</dbReference>
<dbReference type="CDD" id="cd19757">
    <property type="entry name" value="Bbox1"/>
    <property type="match status" value="1"/>
</dbReference>
<keyword evidence="3 5" id="KW-0863">Zinc-finger</keyword>
<dbReference type="SUPFAM" id="SSF57845">
    <property type="entry name" value="B-box zinc-binding domain"/>
    <property type="match status" value="1"/>
</dbReference>
<dbReference type="GO" id="GO:0043161">
    <property type="term" value="P:proteasome-mediated ubiquitin-dependent protein catabolic process"/>
    <property type="evidence" value="ECO:0007669"/>
    <property type="project" value="TreeGrafter"/>
</dbReference>
<dbReference type="Gene3D" id="3.30.40.10">
    <property type="entry name" value="Zinc/RING finger domain, C3HC4 (zinc finger)"/>
    <property type="match status" value="1"/>
</dbReference>
<dbReference type="InterPro" id="IPR001841">
    <property type="entry name" value="Znf_RING"/>
</dbReference>
<dbReference type="InterPro" id="IPR050952">
    <property type="entry name" value="TRIM-NHL_E3_ligases"/>
</dbReference>
<evidence type="ECO:0000259" key="8">
    <source>
        <dbReference type="PROSITE" id="PS50119"/>
    </source>
</evidence>
<dbReference type="PROSITE" id="PS00518">
    <property type="entry name" value="ZF_RING_1"/>
    <property type="match status" value="1"/>
</dbReference>
<comment type="caution">
    <text evidence="9">The sequence shown here is derived from an EMBL/GenBank/DDBJ whole genome shotgun (WGS) entry which is preliminary data.</text>
</comment>
<keyword evidence="1" id="KW-0479">Metal-binding</keyword>